<reference evidence="5 6" key="1">
    <citation type="submission" date="2022-01" db="EMBL/GenBank/DDBJ databases">
        <title>A high-quality chromosome-level genome assembly of rohu carp, Labeo rohita.</title>
        <authorList>
            <person name="Arick M.A. II"/>
            <person name="Hsu C.-Y."/>
            <person name="Magbanua Z."/>
            <person name="Pechanova O."/>
            <person name="Grover C."/>
            <person name="Miller E."/>
            <person name="Thrash A."/>
            <person name="Ezzel L."/>
            <person name="Alam S."/>
            <person name="Benzie J."/>
            <person name="Hamilton M."/>
            <person name="Karsi A."/>
            <person name="Lawrence M.L."/>
            <person name="Peterson D.G."/>
        </authorList>
    </citation>
    <scope>NUCLEOTIDE SEQUENCE [LARGE SCALE GENOMIC DNA]</scope>
    <source>
        <strain evidence="6">BAU-BD-2019</strain>
        <tissue evidence="5">Blood</tissue>
    </source>
</reference>
<dbReference type="Gene3D" id="3.30.70.270">
    <property type="match status" value="1"/>
</dbReference>
<dbReference type="Pfam" id="PF00078">
    <property type="entry name" value="RVT_1"/>
    <property type="match status" value="1"/>
</dbReference>
<dbReference type="PANTHER" id="PTHR37984">
    <property type="entry name" value="PROTEIN CBG26694"/>
    <property type="match status" value="1"/>
</dbReference>
<dbReference type="InterPro" id="IPR012337">
    <property type="entry name" value="RNaseH-like_sf"/>
</dbReference>
<feature type="compositionally biased region" description="Polar residues" evidence="3">
    <location>
        <begin position="146"/>
        <end position="163"/>
    </location>
</feature>
<organism evidence="5 6">
    <name type="scientific">Labeo rohita</name>
    <name type="common">Indian major carp</name>
    <name type="synonym">Cyprinus rohita</name>
    <dbReference type="NCBI Taxonomy" id="84645"/>
    <lineage>
        <taxon>Eukaryota</taxon>
        <taxon>Metazoa</taxon>
        <taxon>Chordata</taxon>
        <taxon>Craniata</taxon>
        <taxon>Vertebrata</taxon>
        <taxon>Euteleostomi</taxon>
        <taxon>Actinopterygii</taxon>
        <taxon>Neopterygii</taxon>
        <taxon>Teleostei</taxon>
        <taxon>Ostariophysi</taxon>
        <taxon>Cypriniformes</taxon>
        <taxon>Cyprinidae</taxon>
        <taxon>Labeoninae</taxon>
        <taxon>Labeonini</taxon>
        <taxon>Labeo</taxon>
    </lineage>
</organism>
<dbReference type="SUPFAM" id="SSF56672">
    <property type="entry name" value="DNA/RNA polymerases"/>
    <property type="match status" value="1"/>
</dbReference>
<evidence type="ECO:0000256" key="2">
    <source>
        <dbReference type="ARBA" id="ARBA00012180"/>
    </source>
</evidence>
<dbReference type="InterPro" id="IPR001584">
    <property type="entry name" value="Integrase_cat-core"/>
</dbReference>
<evidence type="ECO:0000313" key="5">
    <source>
        <dbReference type="EMBL" id="KAI2647328.1"/>
    </source>
</evidence>
<dbReference type="PANTHER" id="PTHR37984:SF15">
    <property type="entry name" value="INTEGRASE CATALYTIC DOMAIN-CONTAINING PROTEIN"/>
    <property type="match status" value="1"/>
</dbReference>
<evidence type="ECO:0000256" key="1">
    <source>
        <dbReference type="ARBA" id="ARBA00010879"/>
    </source>
</evidence>
<name>A0ABQ8L9F4_LABRO</name>
<comment type="similarity">
    <text evidence="1">Belongs to the beta type-B retroviral polymerase family. HERV class-II K(HML-2) pol subfamily.</text>
</comment>
<proteinExistence type="inferred from homology"/>
<evidence type="ECO:0000259" key="4">
    <source>
        <dbReference type="PROSITE" id="PS50994"/>
    </source>
</evidence>
<dbReference type="Proteomes" id="UP000830375">
    <property type="component" value="Unassembled WGS sequence"/>
</dbReference>
<evidence type="ECO:0000313" key="6">
    <source>
        <dbReference type="Proteomes" id="UP000830375"/>
    </source>
</evidence>
<dbReference type="Pfam" id="PF24626">
    <property type="entry name" value="SH3_Tf2-1"/>
    <property type="match status" value="1"/>
</dbReference>
<dbReference type="InterPro" id="IPR056924">
    <property type="entry name" value="SH3_Tf2-1"/>
</dbReference>
<dbReference type="InterPro" id="IPR050951">
    <property type="entry name" value="Retrovirus_Pol_polyprotein"/>
</dbReference>
<dbReference type="InterPro" id="IPR000477">
    <property type="entry name" value="RT_dom"/>
</dbReference>
<keyword evidence="6" id="KW-1185">Reference proteome</keyword>
<sequence length="444" mass="51423">MNYTVEQLLRSAYNLVRVREGDKWKTAFVTPTGHYEYRVMPYGLCISPSVFQTFMNEVFREFLHRFARWTLFFTRFNFSITYRPGSKNTVAEALSRQYSPDLPTEPETILPSDLIVSPIQWELDLNIRNATPGARSTGLPRRQDLRSSTPTIKPSGYSSPISGLWTPRQSTDPLAPSIPLLVAQYAPGYHQLPTGKLVPLPIPQRPWSHLGVNLTDLPAAEGFTYGDGNSRTSIPTSVPALRPARGDRVGPGPQFISHVWKVFFKLLGVSVNLSSGYHPQTNGQTERKIQELGRYLRSYYHEDQHSWDRFLLWAEYAQNSLRQDTTGMTPFQYILCYQPPLFPWTEEPSNVPAVDYWFWESERVWDSAHHHLQWAVQQHKHFTDIRRRPAPNYQPGEQVWLSTRDLRLRLPCRKLSPRYIGPFTILRQIKDICLHLLDQQLQQM</sequence>
<evidence type="ECO:0000256" key="3">
    <source>
        <dbReference type="SAM" id="MobiDB-lite"/>
    </source>
</evidence>
<dbReference type="InterPro" id="IPR043502">
    <property type="entry name" value="DNA/RNA_pol_sf"/>
</dbReference>
<gene>
    <name evidence="5" type="ORF">H4Q32_029457</name>
</gene>
<protein>
    <recommendedName>
        <fullName evidence="2">ribonuclease H</fullName>
        <ecNumber evidence="2">3.1.26.4</ecNumber>
    </recommendedName>
</protein>
<dbReference type="PROSITE" id="PS50994">
    <property type="entry name" value="INTEGRASE"/>
    <property type="match status" value="1"/>
</dbReference>
<dbReference type="SUPFAM" id="SSF53098">
    <property type="entry name" value="Ribonuclease H-like"/>
    <property type="match status" value="1"/>
</dbReference>
<dbReference type="InterPro" id="IPR036397">
    <property type="entry name" value="RNaseH_sf"/>
</dbReference>
<comment type="caution">
    <text evidence="5">The sequence shown here is derived from an EMBL/GenBank/DDBJ whole genome shotgun (WGS) entry which is preliminary data.</text>
</comment>
<feature type="region of interest" description="Disordered" evidence="3">
    <location>
        <begin position="132"/>
        <end position="163"/>
    </location>
</feature>
<dbReference type="Gene3D" id="3.10.10.10">
    <property type="entry name" value="HIV Type 1 Reverse Transcriptase, subunit A, domain 1"/>
    <property type="match status" value="1"/>
</dbReference>
<feature type="domain" description="Integrase catalytic" evidence="4">
    <location>
        <begin position="252"/>
        <end position="338"/>
    </location>
</feature>
<dbReference type="EMBL" id="JACTAM010000422">
    <property type="protein sequence ID" value="KAI2647328.1"/>
    <property type="molecule type" value="Genomic_DNA"/>
</dbReference>
<dbReference type="InterPro" id="IPR043128">
    <property type="entry name" value="Rev_trsase/Diguanyl_cyclase"/>
</dbReference>
<dbReference type="EC" id="3.1.26.4" evidence="2"/>
<accession>A0ABQ8L9F4</accession>
<dbReference type="Gene3D" id="3.30.420.10">
    <property type="entry name" value="Ribonuclease H-like superfamily/Ribonuclease H"/>
    <property type="match status" value="1"/>
</dbReference>